<feature type="transmembrane region" description="Helical" evidence="2">
    <location>
        <begin position="176"/>
        <end position="198"/>
    </location>
</feature>
<evidence type="ECO:0008006" key="5">
    <source>
        <dbReference type="Google" id="ProtNLM"/>
    </source>
</evidence>
<reference evidence="3 4" key="1">
    <citation type="submission" date="2023-11" db="EMBL/GenBank/DDBJ databases">
        <title>An acidophilic fungus is an integral part of prey digestion in a carnivorous sundew plant.</title>
        <authorList>
            <person name="Tsai I.J."/>
        </authorList>
    </citation>
    <scope>NUCLEOTIDE SEQUENCE [LARGE SCALE GENOMIC DNA]</scope>
    <source>
        <strain evidence="3">169a</strain>
    </source>
</reference>
<accession>A0AAQ3MBS8</accession>
<feature type="compositionally biased region" description="Polar residues" evidence="1">
    <location>
        <begin position="246"/>
        <end position="257"/>
    </location>
</feature>
<keyword evidence="2" id="KW-1133">Transmembrane helix</keyword>
<proteinExistence type="predicted"/>
<evidence type="ECO:0000313" key="4">
    <source>
        <dbReference type="Proteomes" id="UP001303373"/>
    </source>
</evidence>
<organism evidence="3 4">
    <name type="scientific">Acrodontium crateriforme</name>
    <dbReference type="NCBI Taxonomy" id="150365"/>
    <lineage>
        <taxon>Eukaryota</taxon>
        <taxon>Fungi</taxon>
        <taxon>Dikarya</taxon>
        <taxon>Ascomycota</taxon>
        <taxon>Pezizomycotina</taxon>
        <taxon>Dothideomycetes</taxon>
        <taxon>Dothideomycetidae</taxon>
        <taxon>Mycosphaerellales</taxon>
        <taxon>Teratosphaeriaceae</taxon>
        <taxon>Acrodontium</taxon>
    </lineage>
</organism>
<feature type="compositionally biased region" description="Polar residues" evidence="1">
    <location>
        <begin position="58"/>
        <end position="72"/>
    </location>
</feature>
<dbReference type="AlphaFoldDB" id="A0AAQ3MBS8"/>
<keyword evidence="2" id="KW-0812">Transmembrane</keyword>
<feature type="region of interest" description="Disordered" evidence="1">
    <location>
        <begin position="1"/>
        <end position="24"/>
    </location>
</feature>
<evidence type="ECO:0000313" key="3">
    <source>
        <dbReference type="EMBL" id="WPH02042.1"/>
    </source>
</evidence>
<feature type="region of interest" description="Disordered" evidence="1">
    <location>
        <begin position="227"/>
        <end position="307"/>
    </location>
</feature>
<feature type="transmembrane region" description="Helical" evidence="2">
    <location>
        <begin position="366"/>
        <end position="387"/>
    </location>
</feature>
<gene>
    <name evidence="3" type="ORF">R9X50_00489700</name>
</gene>
<protein>
    <recommendedName>
        <fullName evidence="5">Integral membrane protein</fullName>
    </recommendedName>
</protein>
<feature type="compositionally biased region" description="Polar residues" evidence="1">
    <location>
        <begin position="264"/>
        <end position="292"/>
    </location>
</feature>
<keyword evidence="2" id="KW-0472">Membrane</keyword>
<feature type="region of interest" description="Disordered" evidence="1">
    <location>
        <begin position="51"/>
        <end position="73"/>
    </location>
</feature>
<dbReference type="Proteomes" id="UP001303373">
    <property type="component" value="Chromosome 7"/>
</dbReference>
<feature type="transmembrane region" description="Helical" evidence="2">
    <location>
        <begin position="137"/>
        <end position="164"/>
    </location>
</feature>
<evidence type="ECO:0000256" key="2">
    <source>
        <dbReference type="SAM" id="Phobius"/>
    </source>
</evidence>
<sequence length="471" mass="52001">MRRNTAFQPEREPFQDDDSLQLNNNKIRGPFSFLNPTQAHFEHVPNPKVEQAHAASEIDTTGHTGPSPNTIPSEDFAASNVTYKWTSRNNRKGRHAITVTPATDDNTVYATPPPTNSGRAVLAGIWRMLTCYPFWDVSWLVAYVFTWGSVIWVINSFFSFLPFLQPSTDFNGETTFGGGITAFIGATVFEVGSVLLMLEAVNENQSGCFGWAVEQVYDEHFRHDGGEGTGYKMRPERESCSHHHTNTSNLVGRSTKISQEKDSIVSQPLSTKSRPAQSPSTNPQPTDSSSNPVAPAPGPSSETSSSKKSWVWFPSATDLQAHYFHDLGFIACISQLLGASIFWIAGLTALPGIFDQLTTPAKINGAYWAPQVIGGAGFVVSGTLFMLETQEHWWKPAPKVLGWHIGLWNLVGGIGFTLCPIFGFSTSHWAQFQAGCSTFWGSWAFLIGSCIQWYESLEKYPVTVVKEQDQE</sequence>
<dbReference type="EMBL" id="CP138586">
    <property type="protein sequence ID" value="WPH02042.1"/>
    <property type="molecule type" value="Genomic_DNA"/>
</dbReference>
<feature type="transmembrane region" description="Helical" evidence="2">
    <location>
        <begin position="407"/>
        <end position="426"/>
    </location>
</feature>
<feature type="transmembrane region" description="Helical" evidence="2">
    <location>
        <begin position="327"/>
        <end position="354"/>
    </location>
</feature>
<evidence type="ECO:0000256" key="1">
    <source>
        <dbReference type="SAM" id="MobiDB-lite"/>
    </source>
</evidence>
<keyword evidence="4" id="KW-1185">Reference proteome</keyword>
<name>A0AAQ3MBS8_9PEZI</name>